<name>A0A4Z2G3Q6_9TELE</name>
<feature type="region of interest" description="Disordered" evidence="1">
    <location>
        <begin position="191"/>
        <end position="262"/>
    </location>
</feature>
<sequence length="312" mass="32544">MAAEVLTWYVVHGGGGSSCWETEKGGGSSGVSVSPPQSRCPTSQSGAALAVPGTVVGAVVVAPNVVMGSVAATAVVGGAMVSSGPVQQHVQNLRTSDASRKPTLFSSHRRPRVAPERLPPAAASRMAGVSLNAGRLVAQWKLTVQLAAQQLQAEAQALDGGPLRVDPDVAGQQGTHGPQLRGVVVLIPEEDLRRHGRQNEAKLNKDRGNTSGEDYRGDGGEISVCSKSSGSPTVDPPPPSLPRSPRGHLDRVDGRKWLPTRGSKDTHFLLGIGIKGAWIDQEEVKETETGLQSSGAGMNSLKMQVVSDEQEN</sequence>
<dbReference type="AlphaFoldDB" id="A0A4Z2G3Q6"/>
<protein>
    <submittedName>
        <fullName evidence="2">Uncharacterized protein</fullName>
    </submittedName>
</protein>
<proteinExistence type="predicted"/>
<accession>A0A4Z2G3Q6</accession>
<evidence type="ECO:0000313" key="3">
    <source>
        <dbReference type="Proteomes" id="UP000314294"/>
    </source>
</evidence>
<dbReference type="EMBL" id="SRLO01000729">
    <property type="protein sequence ID" value="TNN47675.1"/>
    <property type="molecule type" value="Genomic_DNA"/>
</dbReference>
<feature type="region of interest" description="Disordered" evidence="1">
    <location>
        <begin position="286"/>
        <end position="312"/>
    </location>
</feature>
<evidence type="ECO:0000313" key="2">
    <source>
        <dbReference type="EMBL" id="TNN47675.1"/>
    </source>
</evidence>
<comment type="caution">
    <text evidence="2">The sequence shown here is derived from an EMBL/GenBank/DDBJ whole genome shotgun (WGS) entry which is preliminary data.</text>
</comment>
<feature type="compositionally biased region" description="Basic and acidic residues" evidence="1">
    <location>
        <begin position="191"/>
        <end position="219"/>
    </location>
</feature>
<evidence type="ECO:0000256" key="1">
    <source>
        <dbReference type="SAM" id="MobiDB-lite"/>
    </source>
</evidence>
<reference evidence="2 3" key="1">
    <citation type="submission" date="2019-03" db="EMBL/GenBank/DDBJ databases">
        <title>First draft genome of Liparis tanakae, snailfish: a comprehensive survey of snailfish specific genes.</title>
        <authorList>
            <person name="Kim W."/>
            <person name="Song I."/>
            <person name="Jeong J.-H."/>
            <person name="Kim D."/>
            <person name="Kim S."/>
            <person name="Ryu S."/>
            <person name="Song J.Y."/>
            <person name="Lee S.K."/>
        </authorList>
    </citation>
    <scope>NUCLEOTIDE SEQUENCE [LARGE SCALE GENOMIC DNA]</scope>
    <source>
        <tissue evidence="2">Muscle</tissue>
    </source>
</reference>
<gene>
    <name evidence="2" type="ORF">EYF80_042118</name>
</gene>
<organism evidence="2 3">
    <name type="scientific">Liparis tanakae</name>
    <name type="common">Tanaka's snailfish</name>
    <dbReference type="NCBI Taxonomy" id="230148"/>
    <lineage>
        <taxon>Eukaryota</taxon>
        <taxon>Metazoa</taxon>
        <taxon>Chordata</taxon>
        <taxon>Craniata</taxon>
        <taxon>Vertebrata</taxon>
        <taxon>Euteleostomi</taxon>
        <taxon>Actinopterygii</taxon>
        <taxon>Neopterygii</taxon>
        <taxon>Teleostei</taxon>
        <taxon>Neoteleostei</taxon>
        <taxon>Acanthomorphata</taxon>
        <taxon>Eupercaria</taxon>
        <taxon>Perciformes</taxon>
        <taxon>Cottioidei</taxon>
        <taxon>Cottales</taxon>
        <taxon>Liparidae</taxon>
        <taxon>Liparis</taxon>
    </lineage>
</organism>
<feature type="region of interest" description="Disordered" evidence="1">
    <location>
        <begin position="19"/>
        <end position="39"/>
    </location>
</feature>
<keyword evidence="3" id="KW-1185">Reference proteome</keyword>
<dbReference type="Proteomes" id="UP000314294">
    <property type="component" value="Unassembled WGS sequence"/>
</dbReference>
<feature type="compositionally biased region" description="Basic and acidic residues" evidence="1">
    <location>
        <begin position="247"/>
        <end position="262"/>
    </location>
</feature>